<proteinExistence type="predicted"/>
<organism evidence="1 2">
    <name type="scientific">Funneliformis mosseae</name>
    <name type="common">Endomycorrhizal fungus</name>
    <name type="synonym">Glomus mosseae</name>
    <dbReference type="NCBI Taxonomy" id="27381"/>
    <lineage>
        <taxon>Eukaryota</taxon>
        <taxon>Fungi</taxon>
        <taxon>Fungi incertae sedis</taxon>
        <taxon>Mucoromycota</taxon>
        <taxon>Glomeromycotina</taxon>
        <taxon>Glomeromycetes</taxon>
        <taxon>Glomerales</taxon>
        <taxon>Glomeraceae</taxon>
        <taxon>Funneliformis</taxon>
    </lineage>
</organism>
<dbReference type="AlphaFoldDB" id="A0A9N9GSD2"/>
<gene>
    <name evidence="1" type="ORF">FMOSSE_LOCUS10071</name>
</gene>
<dbReference type="Proteomes" id="UP000789375">
    <property type="component" value="Unassembled WGS sequence"/>
</dbReference>
<reference evidence="1" key="1">
    <citation type="submission" date="2021-06" db="EMBL/GenBank/DDBJ databases">
        <authorList>
            <person name="Kallberg Y."/>
            <person name="Tangrot J."/>
            <person name="Rosling A."/>
        </authorList>
    </citation>
    <scope>NUCLEOTIDE SEQUENCE</scope>
    <source>
        <strain evidence="1">87-6 pot B 2015</strain>
    </source>
</reference>
<name>A0A9N9GSD2_FUNMO</name>
<protein>
    <submittedName>
        <fullName evidence="1">4499_t:CDS:1</fullName>
    </submittedName>
</protein>
<evidence type="ECO:0000313" key="2">
    <source>
        <dbReference type="Proteomes" id="UP000789375"/>
    </source>
</evidence>
<accession>A0A9N9GSD2</accession>
<dbReference type="Gene3D" id="3.40.50.1010">
    <property type="entry name" value="5'-nuclease"/>
    <property type="match status" value="1"/>
</dbReference>
<sequence length="204" mass="23404">KDLKLDDFDFGILHSQDVDGSVFVERTYDQLVNHPFGITGEKATKLAKVIKEINSQSSSREPTGLVHIFIDNSNAEIEGKKMVSTFKNVFEDQLCIDYGRLLRIWKEIEYLGFRVEVYDGSVIDHKEKDVDSELGFPPGKIVLVAGDGDYGPMLRRALLRNWTVEIWFWTKGNEISRLWIIKFAVLKVTYPLGMSYRYKCTSSP</sequence>
<dbReference type="EMBL" id="CAJVPP010003172">
    <property type="protein sequence ID" value="CAG8622680.1"/>
    <property type="molecule type" value="Genomic_DNA"/>
</dbReference>
<keyword evidence="2" id="KW-1185">Reference proteome</keyword>
<feature type="non-terminal residue" evidence="1">
    <location>
        <position position="204"/>
    </location>
</feature>
<evidence type="ECO:0000313" key="1">
    <source>
        <dbReference type="EMBL" id="CAG8622680.1"/>
    </source>
</evidence>
<comment type="caution">
    <text evidence="1">The sequence shown here is derived from an EMBL/GenBank/DDBJ whole genome shotgun (WGS) entry which is preliminary data.</text>
</comment>